<sequence length="428" mass="44850">MGTDHAPTRRRYLQAMGAASAVAIAGCAGSGTDWDCTEPTSFASTIGVAATAELAVTDATHDWPQGERDSRNTGATADPGPREDVVRGWRFEATDTGTEGPVDDCYPVIADGRVYVGTYEGDALVALDPATGAIEWRYDRLSSGGQVAVLDVGDDPLVVAPGADGLHAVDAATGERRWLYGDGEFDHDGNVVATDRAVFANGRNGIHAVEIASGDRRWTADGNQVGAATGETLLLGDSPFRALSTADGTERWRVEDTTPYGSIAIRDGTAYIGELGTVAAYALADGTREWVFEGATEDFRVPAVTADRVVVGSVRTEAAGGNLYVLDRPDGDLQWCRSYDDRDVHGTAVADGAVYVATDDVVEALNSGGDRIWVYREQYGNYETPAVTGNLLLVGTGDGAVTAFCEGESGGPVPTPTPDPTPPVTPPE</sequence>
<dbReference type="SMART" id="SM00564">
    <property type="entry name" value="PQQ"/>
    <property type="match status" value="7"/>
</dbReference>
<keyword evidence="4" id="KW-1185">Reference proteome</keyword>
<name>A0A1H8FDW2_9EURY</name>
<feature type="compositionally biased region" description="Pro residues" evidence="1">
    <location>
        <begin position="413"/>
        <end position="428"/>
    </location>
</feature>
<dbReference type="InterPro" id="IPR011047">
    <property type="entry name" value="Quinoprotein_ADH-like_sf"/>
</dbReference>
<dbReference type="Pfam" id="PF13360">
    <property type="entry name" value="PQQ_2"/>
    <property type="match status" value="2"/>
</dbReference>
<reference evidence="4" key="1">
    <citation type="submission" date="2016-10" db="EMBL/GenBank/DDBJ databases">
        <authorList>
            <person name="Varghese N."/>
            <person name="Submissions S."/>
        </authorList>
    </citation>
    <scope>NUCLEOTIDE SEQUENCE [LARGE SCALE GENOMIC DNA]</scope>
    <source>
        <strain evidence="4">IBRC-M 10043</strain>
    </source>
</reference>
<dbReference type="InterPro" id="IPR002372">
    <property type="entry name" value="PQQ_rpt_dom"/>
</dbReference>
<evidence type="ECO:0000259" key="2">
    <source>
        <dbReference type="Pfam" id="PF13360"/>
    </source>
</evidence>
<gene>
    <name evidence="3" type="ORF">SAMN05216388_1002259</name>
</gene>
<protein>
    <submittedName>
        <fullName evidence="3">Outer membrane protein assembly factor BamB, contains PQQ-like beta-propeller repeat</fullName>
    </submittedName>
</protein>
<feature type="domain" description="Pyrrolo-quinoline quinone repeat" evidence="2">
    <location>
        <begin position="88"/>
        <end position="220"/>
    </location>
</feature>
<evidence type="ECO:0000256" key="1">
    <source>
        <dbReference type="SAM" id="MobiDB-lite"/>
    </source>
</evidence>
<feature type="compositionally biased region" description="Basic and acidic residues" evidence="1">
    <location>
        <begin position="60"/>
        <end position="71"/>
    </location>
</feature>
<dbReference type="InterPro" id="IPR018391">
    <property type="entry name" value="PQQ_b-propeller_rpt"/>
</dbReference>
<dbReference type="PROSITE" id="PS51318">
    <property type="entry name" value="TAT"/>
    <property type="match status" value="1"/>
</dbReference>
<dbReference type="AlphaFoldDB" id="A0A1H8FDW2"/>
<proteinExistence type="predicted"/>
<dbReference type="InterPro" id="IPR015943">
    <property type="entry name" value="WD40/YVTN_repeat-like_dom_sf"/>
</dbReference>
<dbReference type="Gene3D" id="2.40.10.480">
    <property type="match status" value="2"/>
</dbReference>
<dbReference type="OrthoDB" id="220471at2157"/>
<evidence type="ECO:0000313" key="3">
    <source>
        <dbReference type="EMBL" id="SEN29694.1"/>
    </source>
</evidence>
<feature type="region of interest" description="Disordered" evidence="1">
    <location>
        <begin position="60"/>
        <end position="84"/>
    </location>
</feature>
<dbReference type="EMBL" id="FOCX01000002">
    <property type="protein sequence ID" value="SEN29694.1"/>
    <property type="molecule type" value="Genomic_DNA"/>
</dbReference>
<dbReference type="Gene3D" id="2.130.10.10">
    <property type="entry name" value="YVTN repeat-like/Quinoprotein amine dehydrogenase"/>
    <property type="match status" value="1"/>
</dbReference>
<dbReference type="PANTHER" id="PTHR34512">
    <property type="entry name" value="CELL SURFACE PROTEIN"/>
    <property type="match status" value="1"/>
</dbReference>
<dbReference type="RefSeq" id="WP_092657611.1">
    <property type="nucleotide sequence ID" value="NZ_FOCX01000002.1"/>
</dbReference>
<dbReference type="InterPro" id="IPR006311">
    <property type="entry name" value="TAT_signal"/>
</dbReference>
<organism evidence="3 4">
    <name type="scientific">Halorientalis persicus</name>
    <dbReference type="NCBI Taxonomy" id="1367881"/>
    <lineage>
        <taxon>Archaea</taxon>
        <taxon>Methanobacteriati</taxon>
        <taxon>Methanobacteriota</taxon>
        <taxon>Stenosarchaea group</taxon>
        <taxon>Halobacteria</taxon>
        <taxon>Halobacteriales</taxon>
        <taxon>Haloarculaceae</taxon>
        <taxon>Halorientalis</taxon>
    </lineage>
</organism>
<feature type="region of interest" description="Disordered" evidence="1">
    <location>
        <begin position="407"/>
        <end position="428"/>
    </location>
</feature>
<dbReference type="PANTHER" id="PTHR34512:SF30">
    <property type="entry name" value="OUTER MEMBRANE PROTEIN ASSEMBLY FACTOR BAMB"/>
    <property type="match status" value="1"/>
</dbReference>
<dbReference type="Proteomes" id="UP000198775">
    <property type="component" value="Unassembled WGS sequence"/>
</dbReference>
<feature type="domain" description="Pyrrolo-quinoline quinone repeat" evidence="2">
    <location>
        <begin position="276"/>
        <end position="404"/>
    </location>
</feature>
<accession>A0A1H8FDW2</accession>
<dbReference type="SUPFAM" id="SSF50998">
    <property type="entry name" value="Quinoprotein alcohol dehydrogenase-like"/>
    <property type="match status" value="2"/>
</dbReference>
<evidence type="ECO:0000313" key="4">
    <source>
        <dbReference type="Proteomes" id="UP000198775"/>
    </source>
</evidence>